<dbReference type="RefSeq" id="WP_046699345.1">
    <property type="nucleotide sequence ID" value="NZ_CP011376.1"/>
</dbReference>
<dbReference type="InterPro" id="IPR010332">
    <property type="entry name" value="ATPase_terminase-su_N"/>
</dbReference>
<gene>
    <name evidence="4" type="ORF">AAX06_07985</name>
</gene>
<dbReference type="AlphaFoldDB" id="A0AAC8PW47"/>
<evidence type="ECO:0000256" key="1">
    <source>
        <dbReference type="ARBA" id="ARBA00022612"/>
    </source>
</evidence>
<evidence type="ECO:0000259" key="2">
    <source>
        <dbReference type="Pfam" id="PF06056"/>
    </source>
</evidence>
<keyword evidence="1" id="KW-1188">Viral release from host cell</keyword>
<dbReference type="Pfam" id="PF17289">
    <property type="entry name" value="Terminase_6C"/>
    <property type="match status" value="1"/>
</dbReference>
<sequence>MSNLTDIANLELVFDSRLKAKFLSWLGWRNANIAEALGENENTIASWKARDKWDKAMGDNRVEQALQIRLMTLVMKEKKNSGDYKELSELFKNYKEFVRLERYRDGGNEADLNPKVSERGKAKKRKANTFDDEAVEKLVLAFEESLFDYQRTWYQAGDERTRVILKSRQIGATWYFAREALVDAVTTGRNQIFLSASKAQAHIFKEYIKQFAHSACGVELSGDPIVLSNGASLNFLGTNARTAQGHHGNFYFDEFFWVYGFDELNKVASGMAMHKKWRKTYFSTPSTMAHEAYTFWTGSRFNKGKPKDKHLNIDVSHKALKDGKRCDDKLWRQVVTIMDAQAGGCDLFDIDELRFEYSAADFANLLMCEFVDDGESIFPLNLLQPCMVDSWEVWREDFRPLHSRPFGNKPVWVGYDPAETGDSAGLVVVAPPAVANGKFRVLERQQFKGMDFAAQANIIKGITQRYHVTYIGIDTTGMGTGVAQLVKSFFPALTTFHYSPEVKTQLVLKAWDVVKNGRLEFDAGHTDIAHSLMSIKKTLTASQRQMTFTASRNDDIGHADLAWALMHALHHEPLVGQTEQTTSFMEFS</sequence>
<evidence type="ECO:0000259" key="3">
    <source>
        <dbReference type="Pfam" id="PF17289"/>
    </source>
</evidence>
<evidence type="ECO:0000313" key="4">
    <source>
        <dbReference type="EMBL" id="AKG08093.1"/>
    </source>
</evidence>
<dbReference type="Pfam" id="PF03237">
    <property type="entry name" value="Terminase_6N"/>
    <property type="match status" value="1"/>
</dbReference>
<protein>
    <submittedName>
        <fullName evidence="4">Terminase</fullName>
    </submittedName>
</protein>
<dbReference type="EMBL" id="CP011376">
    <property type="protein sequence ID" value="AKG08093.1"/>
    <property type="molecule type" value="Genomic_DNA"/>
</dbReference>
<reference evidence="4 5" key="1">
    <citation type="submission" date="2015-05" db="EMBL/GenBank/DDBJ databases">
        <authorList>
            <person name="Dickey A."/>
            <person name="Clawson M."/>
            <person name="Bono J."/>
            <person name="Loy J.D."/>
        </authorList>
    </citation>
    <scope>NUCLEOTIDE SEQUENCE [LARGE SCALE GENOMIC DNA]</scope>
    <source>
        <strain evidence="4 5">22581</strain>
    </source>
</reference>
<dbReference type="Gene3D" id="3.40.50.300">
    <property type="entry name" value="P-loop containing nucleotide triphosphate hydrolases"/>
    <property type="match status" value="1"/>
</dbReference>
<dbReference type="InterPro" id="IPR035421">
    <property type="entry name" value="Terminase_6C"/>
</dbReference>
<name>A0AAC8PW47_9GAMM</name>
<feature type="domain" description="Terminase ATPase subunit N-terminal" evidence="2">
    <location>
        <begin position="15"/>
        <end position="72"/>
    </location>
</feature>
<dbReference type="Gene3D" id="3.30.420.240">
    <property type="match status" value="1"/>
</dbReference>
<dbReference type="InterPro" id="IPR027417">
    <property type="entry name" value="P-loop_NTPase"/>
</dbReference>
<accession>A0AAC8PW47</accession>
<dbReference type="Proteomes" id="UP000077465">
    <property type="component" value="Chromosome"/>
</dbReference>
<dbReference type="Pfam" id="PF06056">
    <property type="entry name" value="Terminase_5"/>
    <property type="match status" value="1"/>
</dbReference>
<proteinExistence type="predicted"/>
<organism evidence="4 5">
    <name type="scientific">Moraxella bovoculi</name>
    <dbReference type="NCBI Taxonomy" id="386891"/>
    <lineage>
        <taxon>Bacteria</taxon>
        <taxon>Pseudomonadati</taxon>
        <taxon>Pseudomonadota</taxon>
        <taxon>Gammaproteobacteria</taxon>
        <taxon>Moraxellales</taxon>
        <taxon>Moraxellaceae</taxon>
        <taxon>Moraxella</taxon>
    </lineage>
</organism>
<feature type="domain" description="Terminase large subunit gp17-like C-terminal" evidence="3">
    <location>
        <begin position="413"/>
        <end position="571"/>
    </location>
</feature>
<evidence type="ECO:0000313" key="5">
    <source>
        <dbReference type="Proteomes" id="UP000077465"/>
    </source>
</evidence>